<dbReference type="AlphaFoldDB" id="V9DVB1"/>
<dbReference type="EMBL" id="ANIZ01003850">
    <property type="protein sequence ID" value="ETI30810.1"/>
    <property type="molecule type" value="Genomic_DNA"/>
</dbReference>
<keyword evidence="2" id="KW-1185">Reference proteome</keyword>
<organism evidence="1 2">
    <name type="scientific">Phytophthora nicotianae P1569</name>
    <dbReference type="NCBI Taxonomy" id="1317065"/>
    <lineage>
        <taxon>Eukaryota</taxon>
        <taxon>Sar</taxon>
        <taxon>Stramenopiles</taxon>
        <taxon>Oomycota</taxon>
        <taxon>Peronosporomycetes</taxon>
        <taxon>Peronosporales</taxon>
        <taxon>Peronosporaceae</taxon>
        <taxon>Phytophthora</taxon>
    </lineage>
</organism>
<dbReference type="Proteomes" id="UP000018721">
    <property type="component" value="Unassembled WGS sequence"/>
</dbReference>
<dbReference type="HOGENOM" id="CLU_1009973_0_0_1"/>
<evidence type="ECO:0000313" key="2">
    <source>
        <dbReference type="Proteomes" id="UP000018721"/>
    </source>
</evidence>
<sequence>MTSTLDGPGRPTGVLPYIKVSRMRALKTWISNDPKCTSFDKEMLVVLIDLNPNSGWYAVETTVRHTIVESCGITVRTASSTTDKQSVATGGLVGRRHEPDEGQEIHDAGEVQELHGGRRVVGCGPGEWNGGGRRRSSIEVRELLERRRLLYFKFCWLGSEHNSGTRDWWLRRWGHERKHGGSTADGRLGGLGLGLATLAGLRQEQLTGEFDLESYLGARSGGASKFVAGVTKWISSDGRSRELRDLLNEPGKITGPLKFDLYNVIYIFMVLLITLT</sequence>
<protein>
    <submittedName>
        <fullName evidence="1">Uncharacterized protein</fullName>
    </submittedName>
</protein>
<accession>V9DVB1</accession>
<name>V9DVB1_PHYNI</name>
<gene>
    <name evidence="1" type="ORF">F443_22099</name>
</gene>
<proteinExistence type="predicted"/>
<reference evidence="1 2" key="1">
    <citation type="submission" date="2013-11" db="EMBL/GenBank/DDBJ databases">
        <title>The Genome Sequence of Phytophthora parasitica P1569.</title>
        <authorList>
            <consortium name="The Broad Institute Genomics Platform"/>
            <person name="Russ C."/>
            <person name="Tyler B."/>
            <person name="Panabieres F."/>
            <person name="Shan W."/>
            <person name="Tripathy S."/>
            <person name="Grunwald N."/>
            <person name="Machado M."/>
            <person name="Johnson C.S."/>
            <person name="Arredondo F."/>
            <person name="Hong C."/>
            <person name="Coffey M."/>
            <person name="Young S.K."/>
            <person name="Zeng Q."/>
            <person name="Gargeya S."/>
            <person name="Fitzgerald M."/>
            <person name="Abouelleil A."/>
            <person name="Alvarado L."/>
            <person name="Chapman S.B."/>
            <person name="Gainer-Dewar J."/>
            <person name="Goldberg J."/>
            <person name="Griggs A."/>
            <person name="Gujja S."/>
            <person name="Hansen M."/>
            <person name="Howarth C."/>
            <person name="Imamovic A."/>
            <person name="Ireland A."/>
            <person name="Larimer J."/>
            <person name="McCowan C."/>
            <person name="Murphy C."/>
            <person name="Pearson M."/>
            <person name="Poon T.W."/>
            <person name="Priest M."/>
            <person name="Roberts A."/>
            <person name="Saif S."/>
            <person name="Shea T."/>
            <person name="Sykes S."/>
            <person name="Wortman J."/>
            <person name="Nusbaum C."/>
            <person name="Birren B."/>
        </authorList>
    </citation>
    <scope>NUCLEOTIDE SEQUENCE [LARGE SCALE GENOMIC DNA]</scope>
    <source>
        <strain evidence="1 2">P1569</strain>
    </source>
</reference>
<comment type="caution">
    <text evidence="1">The sequence shown here is derived from an EMBL/GenBank/DDBJ whole genome shotgun (WGS) entry which is preliminary data.</text>
</comment>
<evidence type="ECO:0000313" key="1">
    <source>
        <dbReference type="EMBL" id="ETI30810.1"/>
    </source>
</evidence>